<accession>A0ACD1IJV1</accession>
<organism evidence="1 2">
    <name type="scientific">Aspergillus costaricaensis CBS 115574</name>
    <dbReference type="NCBI Taxonomy" id="1448317"/>
    <lineage>
        <taxon>Eukaryota</taxon>
        <taxon>Fungi</taxon>
        <taxon>Dikarya</taxon>
        <taxon>Ascomycota</taxon>
        <taxon>Pezizomycotina</taxon>
        <taxon>Eurotiomycetes</taxon>
        <taxon>Eurotiomycetidae</taxon>
        <taxon>Eurotiales</taxon>
        <taxon>Aspergillaceae</taxon>
        <taxon>Aspergillus</taxon>
        <taxon>Aspergillus subgen. Circumdati</taxon>
    </lineage>
</organism>
<proteinExistence type="predicted"/>
<reference evidence="1" key="1">
    <citation type="submission" date="2018-02" db="EMBL/GenBank/DDBJ databases">
        <title>The genomes of Aspergillus section Nigri reveals drivers in fungal speciation.</title>
        <authorList>
            <consortium name="DOE Joint Genome Institute"/>
            <person name="Vesth T.C."/>
            <person name="Nybo J."/>
            <person name="Theobald S."/>
            <person name="Brandl J."/>
            <person name="Frisvad J.C."/>
            <person name="Nielsen K.F."/>
            <person name="Lyhne E.K."/>
            <person name="Kogle M.E."/>
            <person name="Kuo A."/>
            <person name="Riley R."/>
            <person name="Clum A."/>
            <person name="Nolan M."/>
            <person name="Lipzen A."/>
            <person name="Salamov A."/>
            <person name="Henrissat B."/>
            <person name="Wiebenga A."/>
            <person name="De vries R.P."/>
            <person name="Grigoriev I.V."/>
            <person name="Mortensen U.H."/>
            <person name="Andersen M.R."/>
            <person name="Baker S.E."/>
        </authorList>
    </citation>
    <scope>NUCLEOTIDE SEQUENCE</scope>
    <source>
        <strain evidence="1">CBS 115574</strain>
    </source>
</reference>
<sequence>MAQSVELTHATPTHIPSIAEPLAPYIKSRQDALLIRQALTIYLRSHIEFAGNNTEHPECHSQSHLSLSVPHDAVVDVKRLPSELTGLRRQYLEALQSNVAARKDYQSVVEKVTSVGRERSKPRAEKLSVDSSAELQEYLRLLRDRRRHAKLQVFEHYTKELKQRDTPKPADIEDSGIHYQQLAPPPEIEVTRHGSTTGLTVEEQMHNLEKAVIRAKAQLEREKGLLEELQAQQAPVEAQDIPRPVKGVALQRTRNELVRWVEEKLVSAGNNENRSASRDFHTEDMDESVRLLGEKKAQIAQQYAAYADARKRLLDAASRACQPVTLPAGKPSSRPTSLVQGKNASGETQSLDELGVLAFASDVLQPLARSQRALALQKFYLSGMLAKEKATTLRILNRLRDESHLLPEYPILARQPRFKHATATLASHQATSTESAKPDQLVDLAEAWASASDAAGMTEQEYVGCLLEEGIETAQDAQQALEDVYSILNQDLKDTLRDRQDESGEDTSSARVSKKSASGSDSAILPRHAGWCKLKSLSTSQSILLFGLSLSEGVKLVRVLMIDVSAYFGAKQQAKSAKSDALKQRADIDQDTPTVPAKRRCIPAITTPVPTPVLTREPLSQAPSLPHSPPIQASYTSAPAGLYAQREIDVEGRPRMAPFVLIPTPAYSVPTYTGPIPSGSQYNDRASSWWRYEDGLFRLEMAHMQHPAQGLLISNIIPE</sequence>
<dbReference type="EMBL" id="KZ824544">
    <property type="protein sequence ID" value="RAK90634.1"/>
    <property type="molecule type" value="Genomic_DNA"/>
</dbReference>
<keyword evidence="2" id="KW-1185">Reference proteome</keyword>
<gene>
    <name evidence="1" type="ORF">BO79DRAFT_244456</name>
</gene>
<evidence type="ECO:0000313" key="2">
    <source>
        <dbReference type="Proteomes" id="UP000249748"/>
    </source>
</evidence>
<protein>
    <submittedName>
        <fullName evidence="1">Uncharacterized protein</fullName>
    </submittedName>
</protein>
<evidence type="ECO:0000313" key="1">
    <source>
        <dbReference type="EMBL" id="RAK90634.1"/>
    </source>
</evidence>
<dbReference type="Proteomes" id="UP000249748">
    <property type="component" value="Unassembled WGS sequence"/>
</dbReference>
<name>A0ACD1IJV1_9EURO</name>